<feature type="transmembrane region" description="Helical" evidence="2">
    <location>
        <begin position="6"/>
        <end position="27"/>
    </location>
</feature>
<keyword evidence="2" id="KW-0812">Transmembrane</keyword>
<name>F7C004_MONDO</name>
<dbReference type="FunCoup" id="F7C004">
    <property type="interactions" value="20"/>
</dbReference>
<evidence type="ECO:0000313" key="4">
    <source>
        <dbReference type="Proteomes" id="UP000002280"/>
    </source>
</evidence>
<reference evidence="3 4" key="1">
    <citation type="journal article" date="2007" name="Nature">
        <title>Genome of the marsupial Monodelphis domestica reveals innovation in non-coding sequences.</title>
        <authorList>
            <person name="Mikkelsen T.S."/>
            <person name="Wakefield M.J."/>
            <person name="Aken B."/>
            <person name="Amemiya C.T."/>
            <person name="Chang J.L."/>
            <person name="Duke S."/>
            <person name="Garber M."/>
            <person name="Gentles A.J."/>
            <person name="Goodstadt L."/>
            <person name="Heger A."/>
            <person name="Jurka J."/>
            <person name="Kamal M."/>
            <person name="Mauceli E."/>
            <person name="Searle S.M."/>
            <person name="Sharpe T."/>
            <person name="Baker M.L."/>
            <person name="Batzer M.A."/>
            <person name="Benos P.V."/>
            <person name="Belov K."/>
            <person name="Clamp M."/>
            <person name="Cook A."/>
            <person name="Cuff J."/>
            <person name="Das R."/>
            <person name="Davidow L."/>
            <person name="Deakin J.E."/>
            <person name="Fazzari M.J."/>
            <person name="Glass J.L."/>
            <person name="Grabherr M."/>
            <person name="Greally J.M."/>
            <person name="Gu W."/>
            <person name="Hore T.A."/>
            <person name="Huttley G.A."/>
            <person name="Kleber M."/>
            <person name="Jirtle R.L."/>
            <person name="Koina E."/>
            <person name="Lee J.T."/>
            <person name="Mahony S."/>
            <person name="Marra M.A."/>
            <person name="Miller R.D."/>
            <person name="Nicholls R.D."/>
            <person name="Oda M."/>
            <person name="Papenfuss A.T."/>
            <person name="Parra Z.E."/>
            <person name="Pollock D.D."/>
            <person name="Ray D.A."/>
            <person name="Schein J.E."/>
            <person name="Speed T.P."/>
            <person name="Thompson K."/>
            <person name="VandeBerg J.L."/>
            <person name="Wade C.M."/>
            <person name="Walker J.A."/>
            <person name="Waters P.D."/>
            <person name="Webber C."/>
            <person name="Weidman J.R."/>
            <person name="Xie X."/>
            <person name="Zody M.C."/>
            <person name="Baldwin J."/>
            <person name="Abdouelleil A."/>
            <person name="Abdulkadir J."/>
            <person name="Abebe A."/>
            <person name="Abera B."/>
            <person name="Abreu J."/>
            <person name="Acer S.C."/>
            <person name="Aftuck L."/>
            <person name="Alexander A."/>
            <person name="An P."/>
            <person name="Anderson E."/>
            <person name="Anderson S."/>
            <person name="Arachi H."/>
            <person name="Azer M."/>
            <person name="Bachantsang P."/>
            <person name="Barry A."/>
            <person name="Bayul T."/>
            <person name="Berlin A."/>
            <person name="Bessette D."/>
            <person name="Bloom T."/>
            <person name="Bloom T."/>
            <person name="Boguslavskiy L."/>
            <person name="Bonnet C."/>
            <person name="Boukhgalter B."/>
            <person name="Bourzgui I."/>
            <person name="Brown A."/>
            <person name="Cahill P."/>
            <person name="Channer S."/>
            <person name="Cheshatsang Y."/>
            <person name="Chuda L."/>
            <person name="Citroen M."/>
            <person name="Collymore A."/>
            <person name="Cooke P."/>
            <person name="Costello M."/>
            <person name="D'Aco K."/>
            <person name="Daza R."/>
            <person name="De Haan G."/>
            <person name="DeGray S."/>
            <person name="DeMaso C."/>
            <person name="Dhargay N."/>
            <person name="Dooley K."/>
            <person name="Dooley E."/>
            <person name="Doricent M."/>
            <person name="Dorje P."/>
            <person name="Dorjee K."/>
            <person name="Dupes A."/>
            <person name="Elong R."/>
            <person name="Falk J."/>
            <person name="Farina A."/>
            <person name="Faro S."/>
            <person name="Ferguson D."/>
            <person name="Fisher S."/>
            <person name="Foley C.D."/>
            <person name="Franke A."/>
            <person name="Friedrich D."/>
            <person name="Gadbois L."/>
            <person name="Gearin G."/>
            <person name="Gearin C.R."/>
            <person name="Giannoukos G."/>
            <person name="Goode T."/>
            <person name="Graham J."/>
            <person name="Grandbois E."/>
            <person name="Grewal S."/>
            <person name="Gyaltsen K."/>
            <person name="Hafez N."/>
            <person name="Hagos B."/>
            <person name="Hall J."/>
            <person name="Henson C."/>
            <person name="Hollinger A."/>
            <person name="Honan T."/>
            <person name="Huard M.D."/>
            <person name="Hughes L."/>
            <person name="Hurhula B."/>
            <person name="Husby M.E."/>
            <person name="Kamat A."/>
            <person name="Kanga B."/>
            <person name="Kashin S."/>
            <person name="Khazanovich D."/>
            <person name="Kisner P."/>
            <person name="Lance K."/>
            <person name="Lara M."/>
            <person name="Lee W."/>
            <person name="Lennon N."/>
            <person name="Letendre F."/>
            <person name="LeVine R."/>
            <person name="Lipovsky A."/>
            <person name="Liu X."/>
            <person name="Liu J."/>
            <person name="Liu S."/>
            <person name="Lokyitsang T."/>
            <person name="Lokyitsang Y."/>
            <person name="Lubonja R."/>
            <person name="Lui A."/>
            <person name="MacDonald P."/>
            <person name="Magnisalis V."/>
            <person name="Maru K."/>
            <person name="Matthews C."/>
            <person name="McCusker W."/>
            <person name="McDonough S."/>
            <person name="Mehta T."/>
            <person name="Meldrim J."/>
            <person name="Meneus L."/>
            <person name="Mihai O."/>
            <person name="Mihalev A."/>
            <person name="Mihova T."/>
            <person name="Mittelman R."/>
            <person name="Mlenga V."/>
            <person name="Montmayeur A."/>
            <person name="Mulrain L."/>
            <person name="Navidi A."/>
            <person name="Naylor J."/>
            <person name="Negash T."/>
            <person name="Nguyen T."/>
            <person name="Nguyen N."/>
            <person name="Nicol R."/>
            <person name="Norbu C."/>
            <person name="Norbu N."/>
            <person name="Novod N."/>
            <person name="O'Neill B."/>
            <person name="Osman S."/>
            <person name="Markiewicz E."/>
            <person name="Oyono O.L."/>
            <person name="Patti C."/>
            <person name="Phunkhang P."/>
            <person name="Pierre F."/>
            <person name="Priest M."/>
            <person name="Raghuraman S."/>
            <person name="Rege F."/>
            <person name="Reyes R."/>
            <person name="Rise C."/>
            <person name="Rogov P."/>
            <person name="Ross K."/>
            <person name="Ryan E."/>
            <person name="Settipalli S."/>
            <person name="Shea T."/>
            <person name="Sherpa N."/>
            <person name="Shi L."/>
            <person name="Shih D."/>
            <person name="Sparrow T."/>
            <person name="Spaulding J."/>
            <person name="Stalker J."/>
            <person name="Stange-Thomann N."/>
            <person name="Stavropoulos S."/>
            <person name="Stone C."/>
            <person name="Strader C."/>
            <person name="Tesfaye S."/>
            <person name="Thomson T."/>
            <person name="Thoulutsang Y."/>
            <person name="Thoulutsang D."/>
            <person name="Topham K."/>
            <person name="Topping I."/>
            <person name="Tsamla T."/>
            <person name="Vassiliev H."/>
            <person name="Vo A."/>
            <person name="Wangchuk T."/>
            <person name="Wangdi T."/>
            <person name="Weiand M."/>
            <person name="Wilkinson J."/>
            <person name="Wilson A."/>
            <person name="Yadav S."/>
            <person name="Young G."/>
            <person name="Yu Q."/>
            <person name="Zembek L."/>
            <person name="Zhong D."/>
            <person name="Zimmer A."/>
            <person name="Zwirko Z."/>
            <person name="Jaffe D.B."/>
            <person name="Alvarez P."/>
            <person name="Brockman W."/>
            <person name="Butler J."/>
            <person name="Chin C."/>
            <person name="Gnerre S."/>
            <person name="MacCallum I."/>
            <person name="Graves J.A."/>
            <person name="Ponting C.P."/>
            <person name="Breen M."/>
            <person name="Samollow P.B."/>
            <person name="Lander E.S."/>
            <person name="Lindblad-Toh K."/>
        </authorList>
    </citation>
    <scope>NUCLEOTIDE SEQUENCE [LARGE SCALE GENOMIC DNA]</scope>
</reference>
<evidence type="ECO:0000313" key="3">
    <source>
        <dbReference type="Ensembl" id="ENSMODP00000001560.3"/>
    </source>
</evidence>
<dbReference type="Proteomes" id="UP000002280">
    <property type="component" value="Chromosome 8"/>
</dbReference>
<feature type="transmembrane region" description="Helical" evidence="2">
    <location>
        <begin position="58"/>
        <end position="79"/>
    </location>
</feature>
<evidence type="ECO:0000256" key="2">
    <source>
        <dbReference type="SAM" id="Phobius"/>
    </source>
</evidence>
<dbReference type="HOGENOM" id="CLU_121737_0_0_1"/>
<keyword evidence="2" id="KW-0472">Membrane</keyword>
<dbReference type="Bgee" id="ENSMODG00000001295">
    <property type="expression patterns" value="Expressed in kidney and 16 other cell types or tissues"/>
</dbReference>
<accession>F7C004</accession>
<dbReference type="eggNOG" id="ENOG502S6ZG">
    <property type="taxonomic scope" value="Eukaryota"/>
</dbReference>
<reference evidence="3" key="2">
    <citation type="submission" date="2025-08" db="UniProtKB">
        <authorList>
            <consortium name="Ensembl"/>
        </authorList>
    </citation>
    <scope>IDENTIFICATION</scope>
</reference>
<keyword evidence="4" id="KW-1185">Reference proteome</keyword>
<evidence type="ECO:0000256" key="1">
    <source>
        <dbReference type="SAM" id="MobiDB-lite"/>
    </source>
</evidence>
<reference evidence="3" key="3">
    <citation type="submission" date="2025-09" db="UniProtKB">
        <authorList>
            <consortium name="Ensembl"/>
        </authorList>
    </citation>
    <scope>IDENTIFICATION</scope>
</reference>
<dbReference type="InParanoid" id="F7C004"/>
<feature type="transmembrane region" description="Helical" evidence="2">
    <location>
        <begin position="34"/>
        <end position="52"/>
    </location>
</feature>
<organism evidence="3 4">
    <name type="scientific">Monodelphis domestica</name>
    <name type="common">Gray short-tailed opossum</name>
    <dbReference type="NCBI Taxonomy" id="13616"/>
    <lineage>
        <taxon>Eukaryota</taxon>
        <taxon>Metazoa</taxon>
        <taxon>Chordata</taxon>
        <taxon>Craniata</taxon>
        <taxon>Vertebrata</taxon>
        <taxon>Euteleostomi</taxon>
        <taxon>Mammalia</taxon>
        <taxon>Metatheria</taxon>
        <taxon>Didelphimorphia</taxon>
        <taxon>Didelphidae</taxon>
        <taxon>Monodelphis</taxon>
    </lineage>
</organism>
<dbReference type="OMA" id="FYEDNWT"/>
<dbReference type="PANTHER" id="PTHR36294">
    <property type="entry name" value="TRANSMEMBRANE PROTEIN 139"/>
    <property type="match status" value="1"/>
</dbReference>
<protein>
    <recommendedName>
        <fullName evidence="5">Transmembrane protein 139</fullName>
    </recommendedName>
</protein>
<sequence>MLFYSLNVPLPLFFSGAQAGAMLPCLSWGNQAKLFAFMCCIFILIGVALFHLKPEIIFVAYLIFTLGGFLFFLCLLSCFMEWRLLAIRTETTGALSSAQDNEAFEVPSYEEAVVPSTQDPNADLGEPPPYSTVILSQLQEEESNHLAGLTEASTDRQGRSEGTMTQTEGSLGTPINLQLPRHLIESETPPLQSLPCMEPLTPPPAYELRPGHHDINDDNVFEDDSVFYEEGWTPP</sequence>
<feature type="region of interest" description="Disordered" evidence="1">
    <location>
        <begin position="197"/>
        <end position="219"/>
    </location>
</feature>
<proteinExistence type="predicted"/>
<feature type="compositionally biased region" description="Polar residues" evidence="1">
    <location>
        <begin position="160"/>
        <end position="174"/>
    </location>
</feature>
<dbReference type="GeneTree" id="ENSGT00390000002723"/>
<dbReference type="PANTHER" id="PTHR36294:SF1">
    <property type="entry name" value="TRANSMEMBRANE PROTEIN 139"/>
    <property type="match status" value="1"/>
</dbReference>
<dbReference type="AlphaFoldDB" id="F7C004"/>
<keyword evidence="2" id="KW-1133">Transmembrane helix</keyword>
<feature type="region of interest" description="Disordered" evidence="1">
    <location>
        <begin position="144"/>
        <end position="174"/>
    </location>
</feature>
<evidence type="ECO:0008006" key="5">
    <source>
        <dbReference type="Google" id="ProtNLM"/>
    </source>
</evidence>
<dbReference type="Ensembl" id="ENSMODT00000001592.3">
    <property type="protein sequence ID" value="ENSMODP00000001560.3"/>
    <property type="gene ID" value="ENSMODG00000001295.3"/>
</dbReference>
<dbReference type="InterPro" id="IPR038805">
    <property type="entry name" value="TMEM139"/>
</dbReference>